<dbReference type="AlphaFoldDB" id="A0A1B9F2W4"/>
<feature type="domain" description="B12-binding" evidence="8">
    <location>
        <begin position="5"/>
        <end position="140"/>
    </location>
</feature>
<evidence type="ECO:0000259" key="8">
    <source>
        <dbReference type="PROSITE" id="PS51332"/>
    </source>
</evidence>
<dbReference type="GO" id="GO:0051539">
    <property type="term" value="F:4 iron, 4 sulfur cluster binding"/>
    <property type="evidence" value="ECO:0007669"/>
    <property type="project" value="UniProtKB-KW"/>
</dbReference>
<protein>
    <submittedName>
        <fullName evidence="10">Radical SAM domain protein</fullName>
    </submittedName>
</protein>
<accession>A0A1B9F2W4</accession>
<keyword evidence="11" id="KW-1185">Reference proteome</keyword>
<dbReference type="InterPro" id="IPR058240">
    <property type="entry name" value="rSAM_sf"/>
</dbReference>
<comment type="caution">
    <text evidence="10">The sequence shown here is derived from an EMBL/GenBank/DDBJ whole genome shotgun (WGS) entry which is preliminary data.</text>
</comment>
<evidence type="ECO:0000313" key="10">
    <source>
        <dbReference type="EMBL" id="OCC14155.1"/>
    </source>
</evidence>
<dbReference type="PANTHER" id="PTHR43409:SF7">
    <property type="entry name" value="BLL1977 PROTEIN"/>
    <property type="match status" value="1"/>
</dbReference>
<dbReference type="InterPro" id="IPR006638">
    <property type="entry name" value="Elp3/MiaA/NifB-like_rSAM"/>
</dbReference>
<dbReference type="PANTHER" id="PTHR43409">
    <property type="entry name" value="ANAEROBIC MAGNESIUM-PROTOPORPHYRIN IX MONOMETHYL ESTER CYCLASE-RELATED"/>
    <property type="match status" value="1"/>
</dbReference>
<dbReference type="InterPro" id="IPR034466">
    <property type="entry name" value="Methyltransferase_Class_B"/>
</dbReference>
<evidence type="ECO:0000256" key="2">
    <source>
        <dbReference type="ARBA" id="ARBA00022603"/>
    </source>
</evidence>
<dbReference type="SFLD" id="SFLDG01123">
    <property type="entry name" value="methyltransferase_(Class_B)"/>
    <property type="match status" value="1"/>
</dbReference>
<evidence type="ECO:0000256" key="3">
    <source>
        <dbReference type="ARBA" id="ARBA00022679"/>
    </source>
</evidence>
<dbReference type="SFLD" id="SFLDS00029">
    <property type="entry name" value="Radical_SAM"/>
    <property type="match status" value="1"/>
</dbReference>
<dbReference type="OrthoDB" id="9762608at2"/>
<dbReference type="PATRIC" id="fig|1156395.6.peg.2483"/>
<feature type="domain" description="Radical SAM core" evidence="9">
    <location>
        <begin position="192"/>
        <end position="420"/>
    </location>
</feature>
<dbReference type="InterPro" id="IPR051198">
    <property type="entry name" value="BchE-like"/>
</dbReference>
<dbReference type="Pfam" id="PF02310">
    <property type="entry name" value="B12-binding"/>
    <property type="match status" value="1"/>
</dbReference>
<dbReference type="GO" id="GO:0046872">
    <property type="term" value="F:metal ion binding"/>
    <property type="evidence" value="ECO:0007669"/>
    <property type="project" value="UniProtKB-KW"/>
</dbReference>
<evidence type="ECO:0000256" key="5">
    <source>
        <dbReference type="ARBA" id="ARBA00022723"/>
    </source>
</evidence>
<gene>
    <name evidence="10" type="ORF">DBT_2440</name>
</gene>
<dbReference type="PROSITE" id="PS51918">
    <property type="entry name" value="RADICAL_SAM"/>
    <property type="match status" value="1"/>
</dbReference>
<sequence length="480" mass="55358">MKIVLINPPIRTRDKPRHIPHGLAIIANIIRKRFRDLTIHFIDWNAHRFTENELVSLLRSLEFDLVITGGLIPVYNRLIRLSNIIKAINPRAIILAGGSAAMSVPELLLQHSNVDIVCNGEGEHTVVELVELLKDDIEADLSNVKGITFKARDGRLVKTASRPLIQDLDIESDMPAYDLLPMEIYLKNHIIGFGRDIDFISSRGCPFHCTFCYQPWGRRFRGHSVEFIKDVIMYLKRKYGVQFVSFQDDEFMAIKARLFEFCETRNRHFPDIRWSCTGRANLVDEEIIKTVRESGCCSVSYGFESGSPRMLKSMRKAITIEQMERAVQLNRKYGLPVPVSFILGMPGEDAESCKETVEFCKRNNLHLRSLMFATPYPGTELFEFALETGRITRKGLHDFVMKLGDARDFVINLTDSFSDEELKNKWHEMVEEVDKHYEPLSQEEMEKRIRALYGDLAEEYFQLSPEDRVHRAQHGAIDLF</sequence>
<evidence type="ECO:0000259" key="9">
    <source>
        <dbReference type="PROSITE" id="PS51918"/>
    </source>
</evidence>
<keyword evidence="2" id="KW-0489">Methyltransferase</keyword>
<comment type="cofactor">
    <cofactor evidence="1">
        <name>[4Fe-4S] cluster</name>
        <dbReference type="ChEBI" id="CHEBI:49883"/>
    </cofactor>
</comment>
<dbReference type="Gene3D" id="3.40.50.280">
    <property type="entry name" value="Cobalamin-binding domain"/>
    <property type="match status" value="1"/>
</dbReference>
<dbReference type="Gene3D" id="3.80.30.20">
    <property type="entry name" value="tm_1862 like domain"/>
    <property type="match status" value="1"/>
</dbReference>
<dbReference type="InterPro" id="IPR023404">
    <property type="entry name" value="rSAM_horseshoe"/>
</dbReference>
<dbReference type="RefSeq" id="WP_067620835.1">
    <property type="nucleotide sequence ID" value="NZ_MAGO01000019.1"/>
</dbReference>
<name>A0A1B9F2W4_9BACT</name>
<keyword evidence="3" id="KW-0808">Transferase</keyword>
<dbReference type="GO" id="GO:0031419">
    <property type="term" value="F:cobalamin binding"/>
    <property type="evidence" value="ECO:0007669"/>
    <property type="project" value="InterPro"/>
</dbReference>
<evidence type="ECO:0000256" key="7">
    <source>
        <dbReference type="ARBA" id="ARBA00023014"/>
    </source>
</evidence>
<keyword evidence="5" id="KW-0479">Metal-binding</keyword>
<dbReference type="Proteomes" id="UP000093080">
    <property type="component" value="Unassembled WGS sequence"/>
</dbReference>
<evidence type="ECO:0000256" key="4">
    <source>
        <dbReference type="ARBA" id="ARBA00022691"/>
    </source>
</evidence>
<keyword evidence="4" id="KW-0949">S-adenosyl-L-methionine</keyword>
<dbReference type="GO" id="GO:0003824">
    <property type="term" value="F:catalytic activity"/>
    <property type="evidence" value="ECO:0007669"/>
    <property type="project" value="InterPro"/>
</dbReference>
<dbReference type="SMART" id="SM00729">
    <property type="entry name" value="Elp3"/>
    <property type="match status" value="1"/>
</dbReference>
<dbReference type="InterPro" id="IPR006158">
    <property type="entry name" value="Cobalamin-bd"/>
</dbReference>
<organism evidence="10 11">
    <name type="scientific">Dissulfuribacter thermophilus</name>
    <dbReference type="NCBI Taxonomy" id="1156395"/>
    <lineage>
        <taxon>Bacteria</taxon>
        <taxon>Pseudomonadati</taxon>
        <taxon>Thermodesulfobacteriota</taxon>
        <taxon>Dissulfuribacteria</taxon>
        <taxon>Dissulfuribacterales</taxon>
        <taxon>Dissulfuribacteraceae</taxon>
        <taxon>Dissulfuribacter</taxon>
    </lineage>
</organism>
<dbReference type="CDD" id="cd01335">
    <property type="entry name" value="Radical_SAM"/>
    <property type="match status" value="1"/>
</dbReference>
<proteinExistence type="predicted"/>
<dbReference type="PROSITE" id="PS51332">
    <property type="entry name" value="B12_BINDING"/>
    <property type="match status" value="1"/>
</dbReference>
<dbReference type="Pfam" id="PF04055">
    <property type="entry name" value="Radical_SAM"/>
    <property type="match status" value="1"/>
</dbReference>
<dbReference type="CDD" id="cd02068">
    <property type="entry name" value="radical_SAM_B12_BD"/>
    <property type="match status" value="1"/>
</dbReference>
<keyword evidence="6" id="KW-0408">Iron</keyword>
<reference evidence="10 11" key="1">
    <citation type="submission" date="2016-06" db="EMBL/GenBank/DDBJ databases">
        <title>Respiratory ammonification of nitrate coupled to the oxidation of elemental sulfur in deep-sea autotrophic thermophilic bacteria.</title>
        <authorList>
            <person name="Slobodkina G.B."/>
            <person name="Mardanov A.V."/>
            <person name="Ravin N.V."/>
            <person name="Frolova A.A."/>
            <person name="Viryasiv M.B."/>
            <person name="Chernyh N.A."/>
            <person name="Bonch-Osmolovskaya E.A."/>
            <person name="Slobodkin A.I."/>
        </authorList>
    </citation>
    <scope>NUCLEOTIDE SEQUENCE [LARGE SCALE GENOMIC DNA]</scope>
    <source>
        <strain evidence="10 11">S69</strain>
    </source>
</reference>
<dbReference type="STRING" id="1156395.DBT_2440"/>
<evidence type="ECO:0000256" key="1">
    <source>
        <dbReference type="ARBA" id="ARBA00001966"/>
    </source>
</evidence>
<keyword evidence="7" id="KW-0411">Iron-sulfur</keyword>
<dbReference type="SUPFAM" id="SSF102114">
    <property type="entry name" value="Radical SAM enzymes"/>
    <property type="match status" value="1"/>
</dbReference>
<evidence type="ECO:0000256" key="6">
    <source>
        <dbReference type="ARBA" id="ARBA00023004"/>
    </source>
</evidence>
<evidence type="ECO:0000313" key="11">
    <source>
        <dbReference type="Proteomes" id="UP000093080"/>
    </source>
</evidence>
<dbReference type="EMBL" id="MAGO01000019">
    <property type="protein sequence ID" value="OCC14155.1"/>
    <property type="molecule type" value="Genomic_DNA"/>
</dbReference>
<dbReference type="InterPro" id="IPR007197">
    <property type="entry name" value="rSAM"/>
</dbReference>
<dbReference type="SFLD" id="SFLDG01082">
    <property type="entry name" value="B12-binding_domain_containing"/>
    <property type="match status" value="1"/>
</dbReference>